<accession>A0A9P4NE89</accession>
<evidence type="ECO:0000313" key="2">
    <source>
        <dbReference type="EMBL" id="KAF2416912.1"/>
    </source>
</evidence>
<proteinExistence type="predicted"/>
<organism evidence="2 3">
    <name type="scientific">Tothia fuscella</name>
    <dbReference type="NCBI Taxonomy" id="1048955"/>
    <lineage>
        <taxon>Eukaryota</taxon>
        <taxon>Fungi</taxon>
        <taxon>Dikarya</taxon>
        <taxon>Ascomycota</taxon>
        <taxon>Pezizomycotina</taxon>
        <taxon>Dothideomycetes</taxon>
        <taxon>Pleosporomycetidae</taxon>
        <taxon>Venturiales</taxon>
        <taxon>Cylindrosympodiaceae</taxon>
        <taxon>Tothia</taxon>
    </lineage>
</organism>
<name>A0A9P4NE89_9PEZI</name>
<sequence length="390" mass="43786">MDNNIYIRQDYDKHVKPHAFNFVMLTPNQVEENRKKNTGRLMLDLPYHSRVDLGDEFFLDHALSTQGANSGVFLAIRRPNSTLPQQRQNTNLYVVKIQVSGGFTGEDLQSEYDILRKSTKSSDALHARNVAHNNSNASNWIIDVSKLPSAELSPAMTTSELLTYLPRLMLIDFGCAEDFSANAETIGRNPTSKDVSGILLVCNTIKRDCTGWDRSDDDWLKGLLRAAGSHPDYDINRLRNEYAPFARERLEQITFEEVQRIVTACRDMTPNVPSYESIKQSMDRIMADYESDEESDNDDDDEHSDEEIDQELMFRPMSNSTFLSTPAPPVQAEQTIKWTCRVHSANGTGTAWRSAKPAPASTEALATSHAEVRSGTPAAPAGDFNSRDHH</sequence>
<reference evidence="2" key="1">
    <citation type="journal article" date="2020" name="Stud. Mycol.">
        <title>101 Dothideomycetes genomes: a test case for predicting lifestyles and emergence of pathogens.</title>
        <authorList>
            <person name="Haridas S."/>
            <person name="Albert R."/>
            <person name="Binder M."/>
            <person name="Bloem J."/>
            <person name="Labutti K."/>
            <person name="Salamov A."/>
            <person name="Andreopoulos B."/>
            <person name="Baker S."/>
            <person name="Barry K."/>
            <person name="Bills G."/>
            <person name="Bluhm B."/>
            <person name="Cannon C."/>
            <person name="Castanera R."/>
            <person name="Culley D."/>
            <person name="Daum C."/>
            <person name="Ezra D."/>
            <person name="Gonzalez J."/>
            <person name="Henrissat B."/>
            <person name="Kuo A."/>
            <person name="Liang C."/>
            <person name="Lipzen A."/>
            <person name="Lutzoni F."/>
            <person name="Magnuson J."/>
            <person name="Mondo S."/>
            <person name="Nolan M."/>
            <person name="Ohm R."/>
            <person name="Pangilinan J."/>
            <person name="Park H.-J."/>
            <person name="Ramirez L."/>
            <person name="Alfaro M."/>
            <person name="Sun H."/>
            <person name="Tritt A."/>
            <person name="Yoshinaga Y."/>
            <person name="Zwiers L.-H."/>
            <person name="Turgeon B."/>
            <person name="Goodwin S."/>
            <person name="Spatafora J."/>
            <person name="Crous P."/>
            <person name="Grigoriev I."/>
        </authorList>
    </citation>
    <scope>NUCLEOTIDE SEQUENCE</scope>
    <source>
        <strain evidence="2">CBS 130266</strain>
    </source>
</reference>
<gene>
    <name evidence="2" type="ORF">EJ08DRAFT_739506</name>
</gene>
<evidence type="ECO:0000313" key="3">
    <source>
        <dbReference type="Proteomes" id="UP000800235"/>
    </source>
</evidence>
<dbReference type="EMBL" id="MU007149">
    <property type="protein sequence ID" value="KAF2416912.1"/>
    <property type="molecule type" value="Genomic_DNA"/>
</dbReference>
<protein>
    <submittedName>
        <fullName evidence="2">Uncharacterized protein</fullName>
    </submittedName>
</protein>
<evidence type="ECO:0000256" key="1">
    <source>
        <dbReference type="SAM" id="MobiDB-lite"/>
    </source>
</evidence>
<dbReference type="AlphaFoldDB" id="A0A9P4NE89"/>
<keyword evidence="3" id="KW-1185">Reference proteome</keyword>
<dbReference type="Proteomes" id="UP000800235">
    <property type="component" value="Unassembled WGS sequence"/>
</dbReference>
<comment type="caution">
    <text evidence="2">The sequence shown here is derived from an EMBL/GenBank/DDBJ whole genome shotgun (WGS) entry which is preliminary data.</text>
</comment>
<feature type="region of interest" description="Disordered" evidence="1">
    <location>
        <begin position="347"/>
        <end position="390"/>
    </location>
</feature>